<name>A0AAV7YU65_9EUKA</name>
<gene>
    <name evidence="9" type="ORF">M0812_22299</name>
</gene>
<dbReference type="InterPro" id="IPR014756">
    <property type="entry name" value="Ig_E-set"/>
</dbReference>
<reference evidence="9" key="1">
    <citation type="submission" date="2022-08" db="EMBL/GenBank/DDBJ databases">
        <title>Novel sulphate-reducing endosymbionts in the free-living metamonad Anaeramoeba.</title>
        <authorList>
            <person name="Jerlstrom-Hultqvist J."/>
            <person name="Cepicka I."/>
            <person name="Gallot-Lavallee L."/>
            <person name="Salas-Leiva D."/>
            <person name="Curtis B.A."/>
            <person name="Zahonova K."/>
            <person name="Pipaliya S."/>
            <person name="Dacks J."/>
            <person name="Roger A.J."/>
        </authorList>
    </citation>
    <scope>NUCLEOTIDE SEQUENCE</scope>
    <source>
        <strain evidence="9">Busselton2</strain>
    </source>
</reference>
<accession>A0AAV7YU65</accession>
<evidence type="ECO:0000259" key="8">
    <source>
        <dbReference type="SMART" id="SM00737"/>
    </source>
</evidence>
<keyword evidence="4" id="KW-0813">Transport</keyword>
<feature type="chain" id="PRO_5043709318" evidence="7">
    <location>
        <begin position="20"/>
        <end position="144"/>
    </location>
</feature>
<evidence type="ECO:0000256" key="4">
    <source>
        <dbReference type="ARBA" id="ARBA00022448"/>
    </source>
</evidence>
<comment type="function">
    <text evidence="1">Catalyzes the intermembrane transfer of phosphatidylglycerol and phosphatidylinositol.</text>
</comment>
<organism evidence="9 10">
    <name type="scientific">Anaeramoeba flamelloides</name>
    <dbReference type="NCBI Taxonomy" id="1746091"/>
    <lineage>
        <taxon>Eukaryota</taxon>
        <taxon>Metamonada</taxon>
        <taxon>Anaeramoebidae</taxon>
        <taxon>Anaeramoeba</taxon>
    </lineage>
</organism>
<comment type="subunit">
    <text evidence="3">Monomer.</text>
</comment>
<evidence type="ECO:0000313" key="10">
    <source>
        <dbReference type="Proteomes" id="UP001146793"/>
    </source>
</evidence>
<dbReference type="SUPFAM" id="SSF81296">
    <property type="entry name" value="E set domains"/>
    <property type="match status" value="1"/>
</dbReference>
<evidence type="ECO:0000256" key="2">
    <source>
        <dbReference type="ARBA" id="ARBA00006370"/>
    </source>
</evidence>
<dbReference type="GO" id="GO:0015918">
    <property type="term" value="P:sterol transport"/>
    <property type="evidence" value="ECO:0007669"/>
    <property type="project" value="InterPro"/>
</dbReference>
<evidence type="ECO:0000313" key="9">
    <source>
        <dbReference type="EMBL" id="KAJ3433343.1"/>
    </source>
</evidence>
<dbReference type="Pfam" id="PF02221">
    <property type="entry name" value="E1_DerP2_DerF2"/>
    <property type="match status" value="1"/>
</dbReference>
<keyword evidence="5 7" id="KW-0732">Signal</keyword>
<protein>
    <submittedName>
        <fullName evidence="9">Niemann pick type c2 protein npc2-related</fullName>
    </submittedName>
</protein>
<proteinExistence type="inferred from homology"/>
<evidence type="ECO:0000256" key="5">
    <source>
        <dbReference type="ARBA" id="ARBA00022729"/>
    </source>
</evidence>
<keyword evidence="6" id="KW-0445">Lipid transport</keyword>
<evidence type="ECO:0000256" key="1">
    <source>
        <dbReference type="ARBA" id="ARBA00002053"/>
    </source>
</evidence>
<sequence>MSILNFFFITLILFGVAYSVRWEFCDPNADYKIRIESARIYPDPIKIGKNVLGVLNGTLLEEIDGGTLKIQLKYGGQPIYKIEDPICSAPQVFLCPHKPGFVSLSKTVPIPSFTPSGTYTGEVTIFDQNIEVVVCIKFTMDIMK</sequence>
<dbReference type="EMBL" id="JANTQA010000047">
    <property type="protein sequence ID" value="KAJ3433343.1"/>
    <property type="molecule type" value="Genomic_DNA"/>
</dbReference>
<dbReference type="SMART" id="SM00737">
    <property type="entry name" value="ML"/>
    <property type="match status" value="1"/>
</dbReference>
<comment type="similarity">
    <text evidence="2">Belongs to the NPC2 family.</text>
</comment>
<dbReference type="InterPro" id="IPR003172">
    <property type="entry name" value="ML_dom"/>
</dbReference>
<dbReference type="InterPro" id="IPR039670">
    <property type="entry name" value="NPC2-like"/>
</dbReference>
<dbReference type="PANTHER" id="PTHR11306">
    <property type="entry name" value="NIEMANN PICK TYPE C2 PROTEIN NPC2-RELATED"/>
    <property type="match status" value="1"/>
</dbReference>
<dbReference type="AlphaFoldDB" id="A0AAV7YU65"/>
<comment type="caution">
    <text evidence="9">The sequence shown here is derived from an EMBL/GenBank/DDBJ whole genome shotgun (WGS) entry which is preliminary data.</text>
</comment>
<dbReference type="PANTHER" id="PTHR11306:SF0">
    <property type="entry name" value="PHOSPHATIDYLGLYCEROL_PHOSPHATIDYLINOSITOL TRANSFER PROTEIN"/>
    <property type="match status" value="1"/>
</dbReference>
<dbReference type="GO" id="GO:0032934">
    <property type="term" value="F:sterol binding"/>
    <property type="evidence" value="ECO:0007669"/>
    <property type="project" value="InterPro"/>
</dbReference>
<dbReference type="Proteomes" id="UP001146793">
    <property type="component" value="Unassembled WGS sequence"/>
</dbReference>
<feature type="domain" description="MD-2-related lipid-recognition" evidence="8">
    <location>
        <begin position="22"/>
        <end position="140"/>
    </location>
</feature>
<evidence type="ECO:0000256" key="7">
    <source>
        <dbReference type="SAM" id="SignalP"/>
    </source>
</evidence>
<dbReference type="Gene3D" id="2.60.40.770">
    <property type="match status" value="1"/>
</dbReference>
<feature type="signal peptide" evidence="7">
    <location>
        <begin position="1"/>
        <end position="19"/>
    </location>
</feature>
<evidence type="ECO:0000256" key="6">
    <source>
        <dbReference type="ARBA" id="ARBA00023055"/>
    </source>
</evidence>
<evidence type="ECO:0000256" key="3">
    <source>
        <dbReference type="ARBA" id="ARBA00011245"/>
    </source>
</evidence>